<dbReference type="Pfam" id="PF25054">
    <property type="entry name" value="PHD_pln"/>
    <property type="match status" value="1"/>
</dbReference>
<feature type="compositionally biased region" description="Low complexity" evidence="4">
    <location>
        <begin position="72"/>
        <end position="83"/>
    </location>
</feature>
<dbReference type="GO" id="GO:0008270">
    <property type="term" value="F:zinc ion binding"/>
    <property type="evidence" value="ECO:0007669"/>
    <property type="project" value="UniProtKB-KW"/>
</dbReference>
<evidence type="ECO:0000259" key="5">
    <source>
        <dbReference type="Pfam" id="PF25054"/>
    </source>
</evidence>
<feature type="region of interest" description="Disordered" evidence="4">
    <location>
        <begin position="69"/>
        <end position="141"/>
    </location>
</feature>
<feature type="domain" description="PHD-type zinc finger plants" evidence="5">
    <location>
        <begin position="17"/>
        <end position="59"/>
    </location>
</feature>
<protein>
    <recommendedName>
        <fullName evidence="5">PHD-type zinc finger plants domain-containing protein</fullName>
    </recommendedName>
</protein>
<evidence type="ECO:0000313" key="6">
    <source>
        <dbReference type="EMBL" id="KAK4803337.1"/>
    </source>
</evidence>
<keyword evidence="2" id="KW-0863">Zinc-finger</keyword>
<dbReference type="InterPro" id="IPR056874">
    <property type="entry name" value="PHD_dom_pln"/>
</dbReference>
<dbReference type="PANTHER" id="PTHR33779">
    <property type="entry name" value="EXPRESSED PROTEIN"/>
    <property type="match status" value="1"/>
</dbReference>
<dbReference type="InterPro" id="IPR011011">
    <property type="entry name" value="Znf_FYVE_PHD"/>
</dbReference>
<dbReference type="Proteomes" id="UP001346149">
    <property type="component" value="Unassembled WGS sequence"/>
</dbReference>
<name>A0AAN7MDQ9_TRANT</name>
<keyword evidence="1" id="KW-0479">Metal-binding</keyword>
<evidence type="ECO:0000313" key="7">
    <source>
        <dbReference type="Proteomes" id="UP001346149"/>
    </source>
</evidence>
<evidence type="ECO:0000256" key="1">
    <source>
        <dbReference type="ARBA" id="ARBA00022723"/>
    </source>
</evidence>
<keyword evidence="3" id="KW-0862">Zinc</keyword>
<evidence type="ECO:0000256" key="2">
    <source>
        <dbReference type="ARBA" id="ARBA00022771"/>
    </source>
</evidence>
<dbReference type="EMBL" id="JAXQNO010000002">
    <property type="protein sequence ID" value="KAK4803337.1"/>
    <property type="molecule type" value="Genomic_DNA"/>
</dbReference>
<sequence length="193" mass="21475">MVIKRGETDGAKGSECCMCGDYGLSDQLFQCQVCIFQWQHRYCSNLYPKAESCGVCNWCLAGIHLPAPSPKPTQSSSSSTSATRQRVDGEGGQVGGGICRMDKNKTASIKRSGDQDPAGRVAGPGLTRRLPPSPRPPSTTRKRIITRRALEERLMMRRAKWEDIGADRNGRDMVIRNKVRRRYKLLEEVSKSN</sequence>
<accession>A0AAN7MDQ9</accession>
<evidence type="ECO:0000256" key="4">
    <source>
        <dbReference type="SAM" id="MobiDB-lite"/>
    </source>
</evidence>
<proteinExistence type="predicted"/>
<comment type="caution">
    <text evidence="6">The sequence shown here is derived from an EMBL/GenBank/DDBJ whole genome shotgun (WGS) entry which is preliminary data.</text>
</comment>
<dbReference type="SUPFAM" id="SSF57903">
    <property type="entry name" value="FYVE/PHD zinc finger"/>
    <property type="match status" value="1"/>
</dbReference>
<dbReference type="AlphaFoldDB" id="A0AAN7MDQ9"/>
<dbReference type="PANTHER" id="PTHR33779:SF1">
    <property type="entry name" value="EXPRESSED PROTEIN"/>
    <property type="match status" value="1"/>
</dbReference>
<gene>
    <name evidence="6" type="ORF">SAY86_001540</name>
</gene>
<reference evidence="6 7" key="1">
    <citation type="journal article" date="2023" name="Hortic Res">
        <title>Pangenome of water caltrop reveals structural variations and asymmetric subgenome divergence after allopolyploidization.</title>
        <authorList>
            <person name="Zhang X."/>
            <person name="Chen Y."/>
            <person name="Wang L."/>
            <person name="Yuan Y."/>
            <person name="Fang M."/>
            <person name="Shi L."/>
            <person name="Lu R."/>
            <person name="Comes H.P."/>
            <person name="Ma Y."/>
            <person name="Chen Y."/>
            <person name="Huang G."/>
            <person name="Zhou Y."/>
            <person name="Zheng Z."/>
            <person name="Qiu Y."/>
        </authorList>
    </citation>
    <scope>NUCLEOTIDE SEQUENCE [LARGE SCALE GENOMIC DNA]</scope>
    <source>
        <strain evidence="6">F231</strain>
    </source>
</reference>
<evidence type="ECO:0000256" key="3">
    <source>
        <dbReference type="ARBA" id="ARBA00022833"/>
    </source>
</evidence>
<organism evidence="6 7">
    <name type="scientific">Trapa natans</name>
    <name type="common">Water chestnut</name>
    <dbReference type="NCBI Taxonomy" id="22666"/>
    <lineage>
        <taxon>Eukaryota</taxon>
        <taxon>Viridiplantae</taxon>
        <taxon>Streptophyta</taxon>
        <taxon>Embryophyta</taxon>
        <taxon>Tracheophyta</taxon>
        <taxon>Spermatophyta</taxon>
        <taxon>Magnoliopsida</taxon>
        <taxon>eudicotyledons</taxon>
        <taxon>Gunneridae</taxon>
        <taxon>Pentapetalae</taxon>
        <taxon>rosids</taxon>
        <taxon>malvids</taxon>
        <taxon>Myrtales</taxon>
        <taxon>Lythraceae</taxon>
        <taxon>Trapa</taxon>
    </lineage>
</organism>
<keyword evidence="7" id="KW-1185">Reference proteome</keyword>